<evidence type="ECO:0008006" key="9">
    <source>
        <dbReference type="Google" id="ProtNLM"/>
    </source>
</evidence>
<dbReference type="EMBL" id="OV725081">
    <property type="protein sequence ID" value="CAH1403133.1"/>
    <property type="molecule type" value="Genomic_DNA"/>
</dbReference>
<feature type="transmembrane region" description="Helical" evidence="6">
    <location>
        <begin position="18"/>
        <end position="37"/>
    </location>
</feature>
<evidence type="ECO:0000256" key="5">
    <source>
        <dbReference type="ARBA" id="ARBA00023136"/>
    </source>
</evidence>
<keyword evidence="8" id="KW-1185">Reference proteome</keyword>
<keyword evidence="2" id="KW-1003">Cell membrane</keyword>
<accession>A0A9P0MQ61</accession>
<keyword evidence="3 6" id="KW-0812">Transmembrane</keyword>
<dbReference type="AlphaFoldDB" id="A0A9P0MQ61"/>
<name>A0A9P0MQ61_NEZVI</name>
<organism evidence="7 8">
    <name type="scientific">Nezara viridula</name>
    <name type="common">Southern green stink bug</name>
    <name type="synonym">Cimex viridulus</name>
    <dbReference type="NCBI Taxonomy" id="85310"/>
    <lineage>
        <taxon>Eukaryota</taxon>
        <taxon>Metazoa</taxon>
        <taxon>Ecdysozoa</taxon>
        <taxon>Arthropoda</taxon>
        <taxon>Hexapoda</taxon>
        <taxon>Insecta</taxon>
        <taxon>Pterygota</taxon>
        <taxon>Neoptera</taxon>
        <taxon>Paraneoptera</taxon>
        <taxon>Hemiptera</taxon>
        <taxon>Heteroptera</taxon>
        <taxon>Panheteroptera</taxon>
        <taxon>Pentatomomorpha</taxon>
        <taxon>Pentatomoidea</taxon>
        <taxon>Pentatomidae</taxon>
        <taxon>Pentatominae</taxon>
        <taxon>Nezara</taxon>
    </lineage>
</organism>
<dbReference type="Pfam" id="PF08395">
    <property type="entry name" value="7tm_7"/>
    <property type="match status" value="1"/>
</dbReference>
<evidence type="ECO:0000256" key="6">
    <source>
        <dbReference type="SAM" id="Phobius"/>
    </source>
</evidence>
<dbReference type="OrthoDB" id="10372878at2759"/>
<dbReference type="GO" id="GO:0050909">
    <property type="term" value="P:sensory perception of taste"/>
    <property type="evidence" value="ECO:0007669"/>
    <property type="project" value="InterPro"/>
</dbReference>
<evidence type="ECO:0000313" key="7">
    <source>
        <dbReference type="EMBL" id="CAH1403133.1"/>
    </source>
</evidence>
<feature type="transmembrane region" description="Helical" evidence="6">
    <location>
        <begin position="69"/>
        <end position="91"/>
    </location>
</feature>
<keyword evidence="4 6" id="KW-1133">Transmembrane helix</keyword>
<evidence type="ECO:0000256" key="2">
    <source>
        <dbReference type="ARBA" id="ARBA00022475"/>
    </source>
</evidence>
<evidence type="ECO:0000313" key="8">
    <source>
        <dbReference type="Proteomes" id="UP001152798"/>
    </source>
</evidence>
<gene>
    <name evidence="7" type="ORF">NEZAVI_LOCUS11790</name>
</gene>
<proteinExistence type="predicted"/>
<evidence type="ECO:0000256" key="1">
    <source>
        <dbReference type="ARBA" id="ARBA00004651"/>
    </source>
</evidence>
<comment type="subcellular location">
    <subcellularLocation>
        <location evidence="1">Cell membrane</location>
        <topology evidence="1">Multi-pass membrane protein</topology>
    </subcellularLocation>
</comment>
<dbReference type="InterPro" id="IPR013604">
    <property type="entry name" value="7TM_chemorcpt"/>
</dbReference>
<evidence type="ECO:0000256" key="4">
    <source>
        <dbReference type="ARBA" id="ARBA00022989"/>
    </source>
</evidence>
<evidence type="ECO:0000256" key="3">
    <source>
        <dbReference type="ARBA" id="ARBA00022692"/>
    </source>
</evidence>
<sequence length="248" mass="28736">MMDEALYASILRLSLDRFLFSLGFLSAFLAIISSFKSRIETLNTFKRLDAVDEFLRKNGANLSFSKRRYFFGALFRLGLLTVGVALEHFMITPVDSWDRVIFFNFQFFPLYVSNITEYQHNVLLDTIQKRFNFLKKELSSVKKRPSSFRRQGEVESLLKLYDYLVQCCGTINEIYGKQILLFVTSIFLMTTANADYVAEGIIQLVLNRGGRPIGELFTFGYWAIIRLVELWSVVDTCEAVVQEVYYTV</sequence>
<keyword evidence="5 6" id="KW-0472">Membrane</keyword>
<dbReference type="Proteomes" id="UP001152798">
    <property type="component" value="Chromosome 5"/>
</dbReference>
<reference evidence="7" key="1">
    <citation type="submission" date="2022-01" db="EMBL/GenBank/DDBJ databases">
        <authorList>
            <person name="King R."/>
        </authorList>
    </citation>
    <scope>NUCLEOTIDE SEQUENCE</scope>
</reference>
<protein>
    <recommendedName>
        <fullName evidence="9">Gustatory receptor</fullName>
    </recommendedName>
</protein>
<dbReference type="GO" id="GO:0005886">
    <property type="term" value="C:plasma membrane"/>
    <property type="evidence" value="ECO:0007669"/>
    <property type="project" value="UniProtKB-SubCell"/>
</dbReference>